<dbReference type="OrthoDB" id="9770036at2"/>
<evidence type="ECO:0000256" key="7">
    <source>
        <dbReference type="SAM" id="Phobius"/>
    </source>
</evidence>
<evidence type="ECO:0000256" key="5">
    <source>
        <dbReference type="ARBA" id="ARBA00023136"/>
    </source>
</evidence>
<dbReference type="Proteomes" id="UP000019102">
    <property type="component" value="Unassembled WGS sequence"/>
</dbReference>
<feature type="transmembrane region" description="Helical" evidence="7">
    <location>
        <begin position="319"/>
        <end position="350"/>
    </location>
</feature>
<dbReference type="EMBL" id="BAVS01000062">
    <property type="protein sequence ID" value="GAE95462.1"/>
    <property type="molecule type" value="Genomic_DNA"/>
</dbReference>
<evidence type="ECO:0000259" key="8">
    <source>
        <dbReference type="Pfam" id="PF02687"/>
    </source>
</evidence>
<dbReference type="eggNOG" id="COG0577">
    <property type="taxonomic scope" value="Bacteria"/>
</dbReference>
<comment type="similarity">
    <text evidence="6">Belongs to the ABC-4 integral membrane protein family.</text>
</comment>
<protein>
    <submittedName>
        <fullName evidence="10">ABC transporter</fullName>
    </submittedName>
</protein>
<evidence type="ECO:0000256" key="2">
    <source>
        <dbReference type="ARBA" id="ARBA00022475"/>
    </source>
</evidence>
<dbReference type="STRING" id="1298598.JCM21714_4706"/>
<dbReference type="InterPro" id="IPR025857">
    <property type="entry name" value="MacB_PCD"/>
</dbReference>
<dbReference type="InterPro" id="IPR003838">
    <property type="entry name" value="ABC3_permease_C"/>
</dbReference>
<dbReference type="PANTHER" id="PTHR30572">
    <property type="entry name" value="MEMBRANE COMPONENT OF TRANSPORTER-RELATED"/>
    <property type="match status" value="1"/>
</dbReference>
<dbReference type="AlphaFoldDB" id="W4VQG3"/>
<dbReference type="InterPro" id="IPR050250">
    <property type="entry name" value="Macrolide_Exporter_MacB"/>
</dbReference>
<name>W4VQG3_9BACI</name>
<keyword evidence="2" id="KW-1003">Cell membrane</keyword>
<keyword evidence="3 7" id="KW-0812">Transmembrane</keyword>
<evidence type="ECO:0000256" key="1">
    <source>
        <dbReference type="ARBA" id="ARBA00004651"/>
    </source>
</evidence>
<proteinExistence type="inferred from homology"/>
<dbReference type="Pfam" id="PF02687">
    <property type="entry name" value="FtsX"/>
    <property type="match status" value="1"/>
</dbReference>
<dbReference type="Pfam" id="PF12704">
    <property type="entry name" value="MacB_PCD"/>
    <property type="match status" value="1"/>
</dbReference>
<dbReference type="PANTHER" id="PTHR30572:SF4">
    <property type="entry name" value="ABC TRANSPORTER PERMEASE YTRF"/>
    <property type="match status" value="1"/>
</dbReference>
<feature type="domain" description="MacB-like periplasmic core" evidence="9">
    <location>
        <begin position="21"/>
        <end position="233"/>
    </location>
</feature>
<dbReference type="GO" id="GO:0005886">
    <property type="term" value="C:plasma membrane"/>
    <property type="evidence" value="ECO:0007669"/>
    <property type="project" value="UniProtKB-SubCell"/>
</dbReference>
<feature type="transmembrane region" description="Helical" evidence="7">
    <location>
        <begin position="272"/>
        <end position="298"/>
    </location>
</feature>
<evidence type="ECO:0000313" key="10">
    <source>
        <dbReference type="EMBL" id="GAE95462.1"/>
    </source>
</evidence>
<evidence type="ECO:0000256" key="6">
    <source>
        <dbReference type="ARBA" id="ARBA00038076"/>
    </source>
</evidence>
<keyword evidence="4 7" id="KW-1133">Transmembrane helix</keyword>
<evidence type="ECO:0000256" key="4">
    <source>
        <dbReference type="ARBA" id="ARBA00022989"/>
    </source>
</evidence>
<gene>
    <name evidence="10" type="ORF">JCM21714_4706</name>
</gene>
<evidence type="ECO:0000256" key="3">
    <source>
        <dbReference type="ARBA" id="ARBA00022692"/>
    </source>
</evidence>
<keyword evidence="5 7" id="KW-0472">Membrane</keyword>
<sequence>MSLIENIKMAISSLLSHKLRSILTMLGIIIGVGSVIAIVAIAQGGEEMLKSQISGPGNTIELLYMPPEEELGNLESVLMSPFSQEDINIIESLPEVANVVATSSRFGNIRHKEDTVDASITGITQTYIEVIGLEVASGRNILSTDFLGAQRTAIISSSLQEELFNGEDLLGEIIFVNSHPIEIVGVLDKPTGFLNGGINEIYIPLNTWRNIFGSNNYSQVTIQANNSEDLQNAGIKAADQLNQLHRTEESYQIINMEEMATGIGQVTNVMTILIGSIAAISLFVGGIGVMNIMLVSVTERTREIGVRMSLGATRVQIQIQFLIEAITLTLIGGAIGIFIGSGSAAIVSYFTGWPSLISWHAVFGGLLFSVVIGVIFGVLPANKASGLDPIECLRHE</sequence>
<feature type="transmembrane region" description="Helical" evidence="7">
    <location>
        <begin position="21"/>
        <end position="42"/>
    </location>
</feature>
<reference evidence="10 11" key="1">
    <citation type="journal article" date="2014" name="Genome Announc.">
        <title>Draft Genome Sequence of the Boron-Tolerant and Moderately Halotolerant Bacterium Gracilibacillus boraciitolerans JCM 21714T.</title>
        <authorList>
            <person name="Ahmed I."/>
            <person name="Oshima K."/>
            <person name="Suda W."/>
            <person name="Kitamura K."/>
            <person name="Iida T."/>
            <person name="Ohmori Y."/>
            <person name="Fujiwara T."/>
            <person name="Hattori M."/>
            <person name="Ohkuma M."/>
        </authorList>
    </citation>
    <scope>NUCLEOTIDE SEQUENCE [LARGE SCALE GENOMIC DNA]</scope>
    <source>
        <strain evidence="10 11">JCM 21714</strain>
    </source>
</reference>
<accession>W4VQG3</accession>
<organism evidence="10 11">
    <name type="scientific">Gracilibacillus boraciitolerans JCM 21714</name>
    <dbReference type="NCBI Taxonomy" id="1298598"/>
    <lineage>
        <taxon>Bacteria</taxon>
        <taxon>Bacillati</taxon>
        <taxon>Bacillota</taxon>
        <taxon>Bacilli</taxon>
        <taxon>Bacillales</taxon>
        <taxon>Bacillaceae</taxon>
        <taxon>Gracilibacillus</taxon>
    </lineage>
</organism>
<dbReference type="GO" id="GO:0022857">
    <property type="term" value="F:transmembrane transporter activity"/>
    <property type="evidence" value="ECO:0007669"/>
    <property type="project" value="TreeGrafter"/>
</dbReference>
<feature type="domain" description="ABC3 transporter permease C-terminal" evidence="8">
    <location>
        <begin position="276"/>
        <end position="389"/>
    </location>
</feature>
<keyword evidence="11" id="KW-1185">Reference proteome</keyword>
<evidence type="ECO:0000259" key="9">
    <source>
        <dbReference type="Pfam" id="PF12704"/>
    </source>
</evidence>
<comment type="subcellular location">
    <subcellularLocation>
        <location evidence="1">Cell membrane</location>
        <topology evidence="1">Multi-pass membrane protein</topology>
    </subcellularLocation>
</comment>
<evidence type="ECO:0000313" key="11">
    <source>
        <dbReference type="Proteomes" id="UP000019102"/>
    </source>
</evidence>
<feature type="transmembrane region" description="Helical" evidence="7">
    <location>
        <begin position="356"/>
        <end position="379"/>
    </location>
</feature>
<comment type="caution">
    <text evidence="10">The sequence shown here is derived from an EMBL/GenBank/DDBJ whole genome shotgun (WGS) entry which is preliminary data.</text>
</comment>
<dbReference type="RefSeq" id="WP_035726354.1">
    <property type="nucleotide sequence ID" value="NZ_BAVS01000062.1"/>
</dbReference>